<dbReference type="Pfam" id="PF13561">
    <property type="entry name" value="adh_short_C2"/>
    <property type="match status" value="1"/>
</dbReference>
<dbReference type="Gene3D" id="3.40.50.720">
    <property type="entry name" value="NAD(P)-binding Rossmann-like Domain"/>
    <property type="match status" value="1"/>
</dbReference>
<dbReference type="SUPFAM" id="SSF51735">
    <property type="entry name" value="NAD(P)-binding Rossmann-fold domains"/>
    <property type="match status" value="1"/>
</dbReference>
<keyword evidence="2" id="KW-0560">Oxidoreductase</keyword>
<proteinExistence type="inferred from homology"/>
<evidence type="ECO:0000256" key="2">
    <source>
        <dbReference type="ARBA" id="ARBA00023002"/>
    </source>
</evidence>
<dbReference type="GO" id="GO:0016491">
    <property type="term" value="F:oxidoreductase activity"/>
    <property type="evidence" value="ECO:0007669"/>
    <property type="project" value="UniProtKB-KW"/>
</dbReference>
<dbReference type="AlphaFoldDB" id="A0A7G5IFY7"/>
<keyword evidence="4" id="KW-1185">Reference proteome</keyword>
<evidence type="ECO:0000313" key="4">
    <source>
        <dbReference type="Proteomes" id="UP000515292"/>
    </source>
</evidence>
<dbReference type="PANTHER" id="PTHR43943:SF17">
    <property type="entry name" value="3-PHENYLPROPIONATE-DIHYDRODIOL_CINNAMIC ACID-DIHYDRODIOL DEHYDROGENASE"/>
    <property type="match status" value="1"/>
</dbReference>
<name>A0A7G5IFY7_9SPHN</name>
<comment type="similarity">
    <text evidence="1">Belongs to the short-chain dehydrogenases/reductases (SDR) family.</text>
</comment>
<dbReference type="PRINTS" id="PR00081">
    <property type="entry name" value="GDHRDH"/>
</dbReference>
<sequence length="254" mass="26476">MDLKLKGLKTLVIGGTKGIGRATVRRFAAEGAHVAFCARGQDGVDKLAGELANSGVTVHGFVADAAGDAASFKAAVEAAAAALGGLDILVTCVSASGMMFDEAGFRKNFEVDVIGTYRAVEAAHPFLKASAHPSVVNIASIAAIEEFGGHQSFNSMKAATICYFNQLSHAWQADRIRFNTVSPGPIYEKEGVWGWVEANMPEVFAATPKAIPAGRYGTPEDVADAVAYLASPAASFVNATNLVIDGGYTKGVQY</sequence>
<dbReference type="InterPro" id="IPR036291">
    <property type="entry name" value="NAD(P)-bd_dom_sf"/>
</dbReference>
<dbReference type="KEGG" id="sand:H3309_13070"/>
<dbReference type="EMBL" id="CP059851">
    <property type="protein sequence ID" value="QMW22279.1"/>
    <property type="molecule type" value="Genomic_DNA"/>
</dbReference>
<accession>A0A7G5IFY7</accession>
<evidence type="ECO:0000256" key="1">
    <source>
        <dbReference type="ARBA" id="ARBA00006484"/>
    </source>
</evidence>
<evidence type="ECO:0000313" key="3">
    <source>
        <dbReference type="EMBL" id="QMW22279.1"/>
    </source>
</evidence>
<dbReference type="InterPro" id="IPR002347">
    <property type="entry name" value="SDR_fam"/>
</dbReference>
<dbReference type="PANTHER" id="PTHR43943">
    <property type="entry name" value="DEHYDROGENASE/REDUCTASE (SDR FAMILY) MEMBER 4"/>
    <property type="match status" value="1"/>
</dbReference>
<dbReference type="RefSeq" id="WP_182295124.1">
    <property type="nucleotide sequence ID" value="NZ_CP059851.1"/>
</dbReference>
<dbReference type="Proteomes" id="UP000515292">
    <property type="component" value="Chromosome"/>
</dbReference>
<gene>
    <name evidence="3" type="ORF">H3309_13070</name>
</gene>
<organism evidence="3 4">
    <name type="scientific">Sandaracinobacteroides saxicola</name>
    <dbReference type="NCBI Taxonomy" id="2759707"/>
    <lineage>
        <taxon>Bacteria</taxon>
        <taxon>Pseudomonadati</taxon>
        <taxon>Pseudomonadota</taxon>
        <taxon>Alphaproteobacteria</taxon>
        <taxon>Sphingomonadales</taxon>
        <taxon>Sphingosinicellaceae</taxon>
        <taxon>Sandaracinobacteroides</taxon>
    </lineage>
</organism>
<reference evidence="3 4" key="1">
    <citation type="submission" date="2020-07" db="EMBL/GenBank/DDBJ databases">
        <title>Complete genome sequence for Sandaracinobacter sp. M6.</title>
        <authorList>
            <person name="Tang Y."/>
            <person name="Liu Q."/>
            <person name="Guo Z."/>
            <person name="Lei P."/>
            <person name="Huang B."/>
        </authorList>
    </citation>
    <scope>NUCLEOTIDE SEQUENCE [LARGE SCALE GENOMIC DNA]</scope>
    <source>
        <strain evidence="3 4">M6</strain>
    </source>
</reference>
<dbReference type="CDD" id="cd05233">
    <property type="entry name" value="SDR_c"/>
    <property type="match status" value="1"/>
</dbReference>
<protein>
    <submittedName>
        <fullName evidence="3">SDR family oxidoreductase</fullName>
    </submittedName>
</protein>